<name>A0AAN7LG71_9MYRT</name>
<protein>
    <submittedName>
        <fullName evidence="1">Uncharacterized protein</fullName>
    </submittedName>
</protein>
<accession>A0AAN7LG71</accession>
<reference evidence="1 2" key="1">
    <citation type="journal article" date="2023" name="Hortic Res">
        <title>Pangenome of water caltrop reveals structural variations and asymmetric subgenome divergence after allopolyploidization.</title>
        <authorList>
            <person name="Zhang X."/>
            <person name="Chen Y."/>
            <person name="Wang L."/>
            <person name="Yuan Y."/>
            <person name="Fang M."/>
            <person name="Shi L."/>
            <person name="Lu R."/>
            <person name="Comes H.P."/>
            <person name="Ma Y."/>
            <person name="Chen Y."/>
            <person name="Huang G."/>
            <person name="Zhou Y."/>
            <person name="Zheng Z."/>
            <person name="Qiu Y."/>
        </authorList>
    </citation>
    <scope>NUCLEOTIDE SEQUENCE [LARGE SCALE GENOMIC DNA]</scope>
    <source>
        <tissue evidence="1">Roots</tissue>
    </source>
</reference>
<dbReference type="Proteomes" id="UP001345219">
    <property type="component" value="Chromosome 13"/>
</dbReference>
<gene>
    <name evidence="1" type="ORF">SAY87_015873</name>
</gene>
<proteinExistence type="predicted"/>
<dbReference type="EMBL" id="JAXIOK010000001">
    <property type="protein sequence ID" value="KAK4779767.1"/>
    <property type="molecule type" value="Genomic_DNA"/>
</dbReference>
<evidence type="ECO:0000313" key="1">
    <source>
        <dbReference type="EMBL" id="KAK4779767.1"/>
    </source>
</evidence>
<organism evidence="1 2">
    <name type="scientific">Trapa incisa</name>
    <dbReference type="NCBI Taxonomy" id="236973"/>
    <lineage>
        <taxon>Eukaryota</taxon>
        <taxon>Viridiplantae</taxon>
        <taxon>Streptophyta</taxon>
        <taxon>Embryophyta</taxon>
        <taxon>Tracheophyta</taxon>
        <taxon>Spermatophyta</taxon>
        <taxon>Magnoliopsida</taxon>
        <taxon>eudicotyledons</taxon>
        <taxon>Gunneridae</taxon>
        <taxon>Pentapetalae</taxon>
        <taxon>rosids</taxon>
        <taxon>malvids</taxon>
        <taxon>Myrtales</taxon>
        <taxon>Lythraceae</taxon>
        <taxon>Trapa</taxon>
    </lineage>
</organism>
<sequence>MRGQGPSSSRSRPARGSRSRLTDLCVCGAPVDYGEEHKVVENGDVAVSIRA</sequence>
<evidence type="ECO:0000313" key="2">
    <source>
        <dbReference type="Proteomes" id="UP001345219"/>
    </source>
</evidence>
<dbReference type="AlphaFoldDB" id="A0AAN7LG71"/>
<keyword evidence="2" id="KW-1185">Reference proteome</keyword>
<comment type="caution">
    <text evidence="1">The sequence shown here is derived from an EMBL/GenBank/DDBJ whole genome shotgun (WGS) entry which is preliminary data.</text>
</comment>